<dbReference type="InterPro" id="IPR001304">
    <property type="entry name" value="C-type_lectin-like"/>
</dbReference>
<dbReference type="PROSITE" id="PS50041">
    <property type="entry name" value="C_TYPE_LECTIN_2"/>
    <property type="match status" value="13"/>
</dbReference>
<accession>A0ABM0M774</accession>
<evidence type="ECO:0000256" key="3">
    <source>
        <dbReference type="SAM" id="Phobius"/>
    </source>
</evidence>
<dbReference type="InterPro" id="IPR018378">
    <property type="entry name" value="C-type_lectin_CS"/>
</dbReference>
<feature type="region of interest" description="Disordered" evidence="2">
    <location>
        <begin position="523"/>
        <end position="546"/>
    </location>
</feature>
<feature type="domain" description="C-type lectin" evidence="4">
    <location>
        <begin position="1838"/>
        <end position="1951"/>
    </location>
</feature>
<dbReference type="GeneID" id="102803493"/>
<feature type="domain" description="C-type lectin" evidence="4">
    <location>
        <begin position="1183"/>
        <end position="1294"/>
    </location>
</feature>
<feature type="domain" description="C-type lectin" evidence="4">
    <location>
        <begin position="1507"/>
        <end position="1621"/>
    </location>
</feature>
<feature type="domain" description="C-type lectin" evidence="4">
    <location>
        <begin position="904"/>
        <end position="1024"/>
    </location>
</feature>
<evidence type="ECO:0000256" key="2">
    <source>
        <dbReference type="SAM" id="MobiDB-lite"/>
    </source>
</evidence>
<dbReference type="Proteomes" id="UP000694865">
    <property type="component" value="Unplaced"/>
</dbReference>
<feature type="domain" description="C-type lectin" evidence="4">
    <location>
        <begin position="666"/>
        <end position="759"/>
    </location>
</feature>
<feature type="region of interest" description="Disordered" evidence="2">
    <location>
        <begin position="2034"/>
        <end position="2064"/>
    </location>
</feature>
<gene>
    <name evidence="6" type="primary">LOC102803493</name>
</gene>
<name>A0ABM0M774_SACKO</name>
<feature type="transmembrane region" description="Helical" evidence="3">
    <location>
        <begin position="553"/>
        <end position="578"/>
    </location>
</feature>
<dbReference type="InterPro" id="IPR016186">
    <property type="entry name" value="C-type_lectin-like/link_sf"/>
</dbReference>
<keyword evidence="3" id="KW-0472">Membrane</keyword>
<keyword evidence="3" id="KW-0812">Transmembrane</keyword>
<dbReference type="Gene3D" id="3.10.100.10">
    <property type="entry name" value="Mannose-Binding Protein A, subunit A"/>
    <property type="match status" value="14"/>
</dbReference>
<feature type="domain" description="C-type lectin" evidence="4">
    <location>
        <begin position="1647"/>
        <end position="1814"/>
    </location>
</feature>
<dbReference type="Gene3D" id="3.40.50.300">
    <property type="entry name" value="P-loop containing nucleotide triphosphate hydrolases"/>
    <property type="match status" value="1"/>
</dbReference>
<keyword evidence="5" id="KW-1185">Reference proteome</keyword>
<evidence type="ECO:0000313" key="6">
    <source>
        <dbReference type="RefSeq" id="XP_006815865.1"/>
    </source>
</evidence>
<sequence>MHYPNCISDDVNVVIVACLIRSSSTNHHWIGLREYGIGSGYEWSDGTALDYQNWDAGEPNDFNGEEQCVNFYAHDQGTWNDKNCGERIPFICRKFEHITHPITRIPTTPMPGPCPGGGWMEYGGKCYKIYSGDGSDSLTWEDARTVCRDLGGDLATIHSQALQSFLISKLRYVSSALWIGLSDISYQNRFIWTDGTPVDYTNWAADEPNGYYADDCVEMMYISSHAGQWNDISCDSERGYICQGDKDVDPSAPDPTYPSEDECQDDYIQEYLGCYKVVKSSQTHQSSNDICVNDGGNLVSIIDAYEQGFIDTLVFDVDRPLWIGMAYNEESSEYKWIDGTPVYYTNWGSGEPSGGDDSGCVQSTTDGWDDTNCAELTGAICKIYLAPPPTTPEYVEGHCPATFVSYGSDCYYFGGVNDYKSFSDGQLECIRLGADLASIHHQQENDFVFAYLNSMDVYLGLTRTGNGWKWVDESVLQYTNWAVGEPSDSNGEEDCVVMLHNQGTWNDLVCSGYKGYVCKRPKDGDPVESSTITNNPGDPVMDDPDSNNSDVNVAGIILVCELIIVAIVGIAFLVRWFVKKQCYGGKQGEFMSGPAADFSNSMYEPSVNSTPSTIPSISAMSGSPVGPVYDNPQPVPQYPEDTIYFIYYVTSEMVISDTCPGGWIEYGDNCFMVYDKSYDDRLNWHHSQSYCRLMGSELASFHSKEEEDYVISQSGAWSTWFWYGLNDIVVEGRQDLVTPPPPDYCYQGNTNWLEYDGMCYYFSDLSNAEVMGWNDGRSHCNSLGGELVSIHSQEENDFIDLQIKGSQYTHYWIGLREYGIAAEYLWSDGTPVDYVNWETGEPNDHNGEEDCANIYPNTATWNDAHCADAYPFICKKFNHTTNPITHVPVTPMPGSCPGGGWMEHDGRCYKIFGGDGSGMLAWEPARTVCRGLGGDLVTIHNQALQSFLTSNLRGLASPLWIGLNARTTSGTYKWTDGSSVDYTNWAAGEPNEYYDACVEMYILLTTAGTWNDLSCTEERGFVCQGRKDVDPAAPPPVTPEHNCPEGYVNYYLSCYKVLTYSHTHQTANDICISEGGNLASILDVYEQGFIDTLVYDAETPLWIGLSYQEEYNEYKWIDGAPVFYTSWAFNEPNDNGCVQSTTTGWIDTNCDSNTGAICKIYLKSPPTTPDHIEGECLIGFVPYGSDCYYFGGVNRVETFSESQFECARLGSNLASIHHSQENNFIFSYLHNENVYIGLTRSYNGWRWLDDSPIQYTNWNAGEPSNGNENCVTMLNNHGTWNDVDCSQINGFVCKTPKSVNVAAVILMAEIVIVVILAVAFFVRWLIKNGQSKRNQASFNPGPPAGLENAMYEDNGLYTPSTTPSTTHTIYANDTEQTYKQHDKRNWNDSQAYCREMGAELASFHSREEEDYVISHIGGMYSIWCGLNDIEQEGTFKWSDGSDVDHLRSTSDNTQYKDCIVNWNSSFIDWLVESCDALNSWVCKMPKVNYMTSETVISNTFPDGWLGYGNNCFKAYGESSIDRLNWHNSLWYCRLMGADLASFQSPEEEDCVMSHIDTWYYWFWYGLNDIEAKGNFEWSDGSNVSYKRGYPYNTESQDCIRFYSTDWWIENCDSVQNSWVCKISKGQDLVTPPPPDYCYQGNTNWLEYNGTCYYFTDLSNAEVMGWNDGRSHCNSLGGELVSIHSQEENDFIDLQIRGSHYIQYWIGLREYGIAAEYFIFNQQLTWHVIYIVDWSNDRTTSVTYAWTDGSSVDYTNWAASEPNGYYSAEYKWVDGAPVFSTSWAFNEPNDNGCVQSTTTEWIDTNCESNTGAICKIYLEPHPTTPDHIEGECPMGFVHYGSDCYYFGGVNVIKTFFESQFECDRMGSNLATIHQGQEDNFIFSHLQDENVYIGLSKSYNGWSWLDASPIQYTNWNAGEPSNTDDEENCVIILNNYGTWNDVDCSRLSGFVCKTSKRYGTSLIYQMYPLLVENESVIIVSPLVSLMKDQEFISNEESSLIKSKKPNHTLSADRCGLCESEANYFEKHFLYYYADTESDSDEVSDSSRSYESDAEISNSSESVETGV</sequence>
<keyword evidence="3" id="KW-1133">Transmembrane helix</keyword>
<feature type="compositionally biased region" description="Polar residues" evidence="2">
    <location>
        <begin position="2053"/>
        <end position="2064"/>
    </location>
</feature>
<reference evidence="6" key="1">
    <citation type="submission" date="2025-08" db="UniProtKB">
        <authorList>
            <consortium name="RefSeq"/>
        </authorList>
    </citation>
    <scope>IDENTIFICATION</scope>
    <source>
        <tissue evidence="6">Testes</tissue>
    </source>
</reference>
<feature type="domain" description="C-type lectin" evidence="4">
    <location>
        <begin position="1050"/>
        <end position="1159"/>
    </location>
</feature>
<dbReference type="SMART" id="SM00034">
    <property type="entry name" value="CLECT"/>
    <property type="match status" value="13"/>
</dbReference>
<dbReference type="InterPro" id="IPR050111">
    <property type="entry name" value="C-type_lectin/snaclec_domain"/>
</dbReference>
<feature type="domain" description="C-type lectin" evidence="4">
    <location>
        <begin position="274"/>
        <end position="382"/>
    </location>
</feature>
<evidence type="ECO:0000313" key="5">
    <source>
        <dbReference type="Proteomes" id="UP000694865"/>
    </source>
</evidence>
<protein>
    <submittedName>
        <fullName evidence="6">Macrophage mannose receptor 1-like</fullName>
    </submittedName>
</protein>
<feature type="domain" description="C-type lectin" evidence="4">
    <location>
        <begin position="406"/>
        <end position="519"/>
    </location>
</feature>
<keyword evidence="1" id="KW-1015">Disulfide bond</keyword>
<dbReference type="CDD" id="cd00037">
    <property type="entry name" value="CLECT"/>
    <property type="match status" value="9"/>
</dbReference>
<dbReference type="SUPFAM" id="SSF56436">
    <property type="entry name" value="C-type lectin-like"/>
    <property type="match status" value="14"/>
</dbReference>
<dbReference type="InterPro" id="IPR016187">
    <property type="entry name" value="CTDL_fold"/>
</dbReference>
<dbReference type="RefSeq" id="XP_006815865.1">
    <property type="nucleotide sequence ID" value="XM_006815802.1"/>
</dbReference>
<feature type="domain" description="C-type lectin" evidence="4">
    <location>
        <begin position="755"/>
        <end position="875"/>
    </location>
</feature>
<dbReference type="Pfam" id="PF00059">
    <property type="entry name" value="Lectin_C"/>
    <property type="match status" value="13"/>
</dbReference>
<feature type="domain" description="C-type lectin" evidence="4">
    <location>
        <begin position="16"/>
        <end position="93"/>
    </location>
</feature>
<dbReference type="PROSITE" id="PS00615">
    <property type="entry name" value="C_TYPE_LECTIN_1"/>
    <property type="match status" value="7"/>
</dbReference>
<dbReference type="InterPro" id="IPR027417">
    <property type="entry name" value="P-loop_NTPase"/>
</dbReference>
<feature type="domain" description="C-type lectin" evidence="4">
    <location>
        <begin position="1370"/>
        <end position="1483"/>
    </location>
</feature>
<feature type="transmembrane region" description="Helical" evidence="3">
    <location>
        <begin position="1301"/>
        <end position="1326"/>
    </location>
</feature>
<evidence type="ECO:0000259" key="4">
    <source>
        <dbReference type="PROSITE" id="PS50041"/>
    </source>
</evidence>
<dbReference type="PANTHER" id="PTHR22803">
    <property type="entry name" value="MANNOSE, PHOSPHOLIPASE, LECTIN RECEPTOR RELATED"/>
    <property type="match status" value="1"/>
</dbReference>
<feature type="domain" description="C-type lectin" evidence="4">
    <location>
        <begin position="122"/>
        <end position="243"/>
    </location>
</feature>
<evidence type="ECO:0000256" key="1">
    <source>
        <dbReference type="ARBA" id="ARBA00023157"/>
    </source>
</evidence>
<organism evidence="5 6">
    <name type="scientific">Saccoglossus kowalevskii</name>
    <name type="common">Acorn worm</name>
    <dbReference type="NCBI Taxonomy" id="10224"/>
    <lineage>
        <taxon>Eukaryota</taxon>
        <taxon>Metazoa</taxon>
        <taxon>Hemichordata</taxon>
        <taxon>Enteropneusta</taxon>
        <taxon>Harrimaniidae</taxon>
        <taxon>Saccoglossus</taxon>
    </lineage>
</organism>
<proteinExistence type="predicted"/>